<dbReference type="PROSITE" id="PS50878">
    <property type="entry name" value="RT_POL"/>
    <property type="match status" value="1"/>
</dbReference>
<dbReference type="SUPFAM" id="SSF56672">
    <property type="entry name" value="DNA/RNA polymerases"/>
    <property type="match status" value="1"/>
</dbReference>
<dbReference type="EMBL" id="KQ101613">
    <property type="protein sequence ID" value="KMS93542.1"/>
    <property type="molecule type" value="Genomic_DNA"/>
</dbReference>
<protein>
    <recommendedName>
        <fullName evidence="1">Reverse transcriptase domain-containing protein</fullName>
    </recommendedName>
</protein>
<organism evidence="2 3">
    <name type="scientific">Beta vulgaris subsp. vulgaris</name>
    <name type="common">Beet</name>
    <dbReference type="NCBI Taxonomy" id="3555"/>
    <lineage>
        <taxon>Eukaryota</taxon>
        <taxon>Viridiplantae</taxon>
        <taxon>Streptophyta</taxon>
        <taxon>Embryophyta</taxon>
        <taxon>Tracheophyta</taxon>
        <taxon>Spermatophyta</taxon>
        <taxon>Magnoliopsida</taxon>
        <taxon>eudicotyledons</taxon>
        <taxon>Gunneridae</taxon>
        <taxon>Pentapetalae</taxon>
        <taxon>Caryophyllales</taxon>
        <taxon>Chenopodiaceae</taxon>
        <taxon>Betoideae</taxon>
        <taxon>Beta</taxon>
    </lineage>
</organism>
<dbReference type="InterPro" id="IPR000477">
    <property type="entry name" value="RT_dom"/>
</dbReference>
<keyword evidence="3" id="KW-1185">Reference proteome</keyword>
<dbReference type="Proteomes" id="UP000035740">
    <property type="component" value="Unassembled WGS sequence"/>
</dbReference>
<evidence type="ECO:0000313" key="2">
    <source>
        <dbReference type="EMBL" id="KMS93542.1"/>
    </source>
</evidence>
<sequence>AALDKPLSVVLLDIRKAYDRTPRAYIFRKLRARGMSEHAIGVVQALLDSCQVVIRIGNERSDPVDVQVGVPQGDVLSPDMFNVFVDDIAERLIAVGDRYGGCPMYGNVKMPIVMYADDQTLMHWDATALQAMLSEVEEYAVEHQYVYNVTKCVVSHSVANAGWPALILNGQPIPVAQTASLLGVKVTDGLVDHPNQLADRLEKAKRAINGLDMMGAFDNPYLAVARKRLILTAYGRSRAEYGMAIAPHTKAAIKPV</sequence>
<accession>A0A0J8B0X9</accession>
<feature type="non-terminal residue" evidence="2">
    <location>
        <position position="256"/>
    </location>
</feature>
<proteinExistence type="predicted"/>
<gene>
    <name evidence="2" type="ORF">BVRB_030430</name>
</gene>
<reference evidence="2 3" key="1">
    <citation type="journal article" date="2014" name="Nature">
        <title>The genome of the recently domesticated crop plant sugar beet (Beta vulgaris).</title>
        <authorList>
            <person name="Dohm J.C."/>
            <person name="Minoche A.E."/>
            <person name="Holtgrawe D."/>
            <person name="Capella-Gutierrez S."/>
            <person name="Zakrzewski F."/>
            <person name="Tafer H."/>
            <person name="Rupp O."/>
            <person name="Sorensen T.R."/>
            <person name="Stracke R."/>
            <person name="Reinhardt R."/>
            <person name="Goesmann A."/>
            <person name="Kraft T."/>
            <person name="Schulz B."/>
            <person name="Stadler P.F."/>
            <person name="Schmidt T."/>
            <person name="Gabaldon T."/>
            <person name="Lehrach H."/>
            <person name="Weisshaar B."/>
            <person name="Himmelbauer H."/>
        </authorList>
    </citation>
    <scope>NUCLEOTIDE SEQUENCE [LARGE SCALE GENOMIC DNA]</scope>
    <source>
        <tissue evidence="2">Taproot</tissue>
    </source>
</reference>
<dbReference type="PANTHER" id="PTHR47027:SF20">
    <property type="entry name" value="REVERSE TRANSCRIPTASE-LIKE PROTEIN WITH RNA-DIRECTED DNA POLYMERASE DOMAIN"/>
    <property type="match status" value="1"/>
</dbReference>
<dbReference type="OrthoDB" id="1695447at2759"/>
<evidence type="ECO:0000259" key="1">
    <source>
        <dbReference type="PROSITE" id="PS50878"/>
    </source>
</evidence>
<dbReference type="PANTHER" id="PTHR47027">
    <property type="entry name" value="REVERSE TRANSCRIPTASE DOMAIN-CONTAINING PROTEIN"/>
    <property type="match status" value="1"/>
</dbReference>
<dbReference type="Pfam" id="PF00078">
    <property type="entry name" value="RVT_1"/>
    <property type="match status" value="1"/>
</dbReference>
<name>A0A0J8B0X9_BETVV</name>
<dbReference type="InterPro" id="IPR043502">
    <property type="entry name" value="DNA/RNA_pol_sf"/>
</dbReference>
<dbReference type="Gramene" id="KMS93542">
    <property type="protein sequence ID" value="KMS93542"/>
    <property type="gene ID" value="BVRB_030430"/>
</dbReference>
<feature type="domain" description="Reverse transcriptase" evidence="1">
    <location>
        <begin position="1"/>
        <end position="186"/>
    </location>
</feature>
<evidence type="ECO:0000313" key="3">
    <source>
        <dbReference type="Proteomes" id="UP000035740"/>
    </source>
</evidence>
<feature type="non-terminal residue" evidence="2">
    <location>
        <position position="1"/>
    </location>
</feature>
<dbReference type="AlphaFoldDB" id="A0A0J8B0X9"/>